<dbReference type="EMBL" id="CP046455">
    <property type="protein sequence ID" value="QGU08577.1"/>
    <property type="molecule type" value="Genomic_DNA"/>
</dbReference>
<dbReference type="Proteomes" id="UP000424462">
    <property type="component" value="Chromosome"/>
</dbReference>
<keyword evidence="2" id="KW-1185">Reference proteome</keyword>
<dbReference type="RefSeq" id="WP_156232200.1">
    <property type="nucleotide sequence ID" value="NZ_CP046455.1"/>
</dbReference>
<dbReference type="KEGG" id="cok:COCCU_13390"/>
<sequence length="148" mass="16373">MDTSGKIPSDDRRETAEPQLVELSSVEEEWLGGLLATAESRGLLKGIDTLGEAFEAEREDWAAQPAHRRPEPGRIIRLYAVAFGQLLAMEHDLDWVGLKKSTAVEIVLWGGPGENTLLPISMVEKRWHDPAVRSLEDLYRQTAAGLGN</sequence>
<gene>
    <name evidence="1" type="ORF">COCCU_13390</name>
</gene>
<reference evidence="1 2" key="1">
    <citation type="submission" date="2019-11" db="EMBL/GenBank/DDBJ databases">
        <title>Complete genome sequence of Corynebacterium kalinowskii 1959, a novel Corynebacterium species isolated from soil of a small paddock in Vilsendorf, Germany.</title>
        <authorList>
            <person name="Schaffert L."/>
            <person name="Ruwe M."/>
            <person name="Milse J."/>
            <person name="Hanuschka K."/>
            <person name="Ortseifen V."/>
            <person name="Droste J."/>
            <person name="Brandt D."/>
            <person name="Schlueter L."/>
            <person name="Kutter Y."/>
            <person name="Vinke S."/>
            <person name="Viehoefer P."/>
            <person name="Jacob L."/>
            <person name="Luebke N.-C."/>
            <person name="Schulte-Berndt E."/>
            <person name="Hain C."/>
            <person name="Linder M."/>
            <person name="Schmidt P."/>
            <person name="Wollenschlaeger L."/>
            <person name="Luttermann T."/>
            <person name="Thieme E."/>
            <person name="Hassa J."/>
            <person name="Haak M."/>
            <person name="Wittchen M."/>
            <person name="Mentz A."/>
            <person name="Persicke M."/>
            <person name="Busche T."/>
            <person name="Ruckert C."/>
        </authorList>
    </citation>
    <scope>NUCLEOTIDE SEQUENCE [LARGE SCALE GENOMIC DNA]</scope>
    <source>
        <strain evidence="1 2">2039</strain>
    </source>
</reference>
<proteinExistence type="predicted"/>
<accession>A0A6B8W9E0</accession>
<evidence type="ECO:0000313" key="2">
    <source>
        <dbReference type="Proteomes" id="UP000424462"/>
    </source>
</evidence>
<evidence type="ECO:0000313" key="1">
    <source>
        <dbReference type="EMBL" id="QGU08577.1"/>
    </source>
</evidence>
<dbReference type="AlphaFoldDB" id="A0A6B8W9E0"/>
<protein>
    <submittedName>
        <fullName evidence="1">Uncharacterized protein</fullName>
    </submittedName>
</protein>
<organism evidence="1 2">
    <name type="scientific">Corynebacterium occultum</name>
    <dbReference type="NCBI Taxonomy" id="2675219"/>
    <lineage>
        <taxon>Bacteria</taxon>
        <taxon>Bacillati</taxon>
        <taxon>Actinomycetota</taxon>
        <taxon>Actinomycetes</taxon>
        <taxon>Mycobacteriales</taxon>
        <taxon>Corynebacteriaceae</taxon>
        <taxon>Corynebacterium</taxon>
    </lineage>
</organism>
<name>A0A6B8W9E0_9CORY</name>